<feature type="domain" description="Dienelactone hydrolase" evidence="1">
    <location>
        <begin position="32"/>
        <end position="263"/>
    </location>
</feature>
<dbReference type="AlphaFoldDB" id="A0A7Z0IIZ8"/>
<dbReference type="Proteomes" id="UP000539111">
    <property type="component" value="Unassembled WGS sequence"/>
</dbReference>
<accession>A0A7Z0IIZ8</accession>
<dbReference type="InterPro" id="IPR029058">
    <property type="entry name" value="AB_hydrolase_fold"/>
</dbReference>
<proteinExistence type="predicted"/>
<organism evidence="2 3">
    <name type="scientific">Spelaeicoccus albus</name>
    <dbReference type="NCBI Taxonomy" id="1280376"/>
    <lineage>
        <taxon>Bacteria</taxon>
        <taxon>Bacillati</taxon>
        <taxon>Actinomycetota</taxon>
        <taxon>Actinomycetes</taxon>
        <taxon>Micrococcales</taxon>
        <taxon>Brevibacteriaceae</taxon>
        <taxon>Spelaeicoccus</taxon>
    </lineage>
</organism>
<name>A0A7Z0IIZ8_9MICO</name>
<dbReference type="EMBL" id="JACBZP010000001">
    <property type="protein sequence ID" value="NYI68887.1"/>
    <property type="molecule type" value="Genomic_DNA"/>
</dbReference>
<dbReference type="Gene3D" id="3.40.50.1820">
    <property type="entry name" value="alpha/beta hydrolase"/>
    <property type="match status" value="1"/>
</dbReference>
<comment type="caution">
    <text evidence="2">The sequence shown here is derived from an EMBL/GenBank/DDBJ whole genome shotgun (WGS) entry which is preliminary data.</text>
</comment>
<evidence type="ECO:0000313" key="2">
    <source>
        <dbReference type="EMBL" id="NYI68887.1"/>
    </source>
</evidence>
<reference evidence="2 3" key="1">
    <citation type="submission" date="2020-07" db="EMBL/GenBank/DDBJ databases">
        <title>Sequencing the genomes of 1000 actinobacteria strains.</title>
        <authorList>
            <person name="Klenk H.-P."/>
        </authorList>
    </citation>
    <scope>NUCLEOTIDE SEQUENCE [LARGE SCALE GENOMIC DNA]</scope>
    <source>
        <strain evidence="2 3">DSM 26341</strain>
    </source>
</reference>
<gene>
    <name evidence="2" type="ORF">BJY26_003193</name>
</gene>
<dbReference type="RefSeq" id="WP_179429166.1">
    <property type="nucleotide sequence ID" value="NZ_JACBZP010000001.1"/>
</dbReference>
<dbReference type="GO" id="GO:0016787">
    <property type="term" value="F:hydrolase activity"/>
    <property type="evidence" value="ECO:0007669"/>
    <property type="project" value="UniProtKB-KW"/>
</dbReference>
<dbReference type="Pfam" id="PF01738">
    <property type="entry name" value="DLH"/>
    <property type="match status" value="1"/>
</dbReference>
<dbReference type="InterPro" id="IPR002925">
    <property type="entry name" value="Dienelactn_hydro"/>
</dbReference>
<keyword evidence="2" id="KW-0378">Hydrolase</keyword>
<evidence type="ECO:0000259" key="1">
    <source>
        <dbReference type="Pfam" id="PF01738"/>
    </source>
</evidence>
<evidence type="ECO:0000313" key="3">
    <source>
        <dbReference type="Proteomes" id="UP000539111"/>
    </source>
</evidence>
<keyword evidence="3" id="KW-1185">Reference proteome</keyword>
<dbReference type="SUPFAM" id="SSF53474">
    <property type="entry name" value="alpha/beta-Hydrolases"/>
    <property type="match status" value="1"/>
</dbReference>
<sequence>MADTAPTSDLSGWTATVFDAAGMSYDIFEKGAGPGVLLIPEFPGITPEVLGLAQHLVDEGFTVTIPSPFGTPGRPVSAGYAAGVAARLCISREIRAFAVNAARPLTEFLRAVARDLAGRTPGRGVAVIGMCFTGNFALALAVDDAVLAPVMSQPAIPGPIGREHRRSPGVSAGELDRVAERTDDGLCVLGLRFSRDSSVPAERFATLTARLGDAFEVIELDSSPGNAAGFSRSAHSVLTGEVREYDGHPAYEARRRVVRFIRERLSTNP</sequence>
<protein>
    <submittedName>
        <fullName evidence="2">Dienelactone hydrolase</fullName>
    </submittedName>
</protein>